<evidence type="ECO:0000313" key="1">
    <source>
        <dbReference type="EMBL" id="CAA6811258.1"/>
    </source>
</evidence>
<name>A0A6S6SLY2_9GAMM</name>
<gene>
    <name evidence="1" type="ORF">HELGO_WM14057</name>
</gene>
<reference evidence="1" key="1">
    <citation type="submission" date="2020-01" db="EMBL/GenBank/DDBJ databases">
        <authorList>
            <person name="Meier V. D."/>
            <person name="Meier V D."/>
        </authorList>
    </citation>
    <scope>NUCLEOTIDE SEQUENCE</scope>
    <source>
        <strain evidence="1">HLG_WM_MAG_07</strain>
    </source>
</reference>
<sequence length="343" mass="38908">MSELDNSRSIKFQVFTNPDRPEVRSNIYHIPQLSCVTAPVPESIQVLDVAYHQVVNAKGCDFRHNVMMVVDLHDTCSFFPNMGFVEVERTDNGLVLSFEVNFQFTTWQHSLNLLSYIENLRERMFADHGVASTQEDLYEEDLLHLKFLVTSDLDDAFAFTCQNFSDSLELAHNYILSSYHLHKLDMKEIRVPQEYTQSAHLILNFLVAIMKRRMPHTDIRQTTLTGMNQSLVRISHPRSVSNTIETILVEYAELIMGTMKPECFFASSSVMNAFCSRMAMVREEMSLVLSSSGKQTSDECLDNEMKALKIHLSNAIKGSISQSGLCADQSVTSNHESSPELSA</sequence>
<dbReference type="AlphaFoldDB" id="A0A6S6SLY2"/>
<organism evidence="1">
    <name type="scientific">uncultured Thiotrichaceae bacterium</name>
    <dbReference type="NCBI Taxonomy" id="298394"/>
    <lineage>
        <taxon>Bacteria</taxon>
        <taxon>Pseudomonadati</taxon>
        <taxon>Pseudomonadota</taxon>
        <taxon>Gammaproteobacteria</taxon>
        <taxon>Thiotrichales</taxon>
        <taxon>Thiotrichaceae</taxon>
        <taxon>environmental samples</taxon>
    </lineage>
</organism>
<accession>A0A6S6SLY2</accession>
<protein>
    <submittedName>
        <fullName evidence="1">Uncharacterized protein</fullName>
    </submittedName>
</protein>
<dbReference type="EMBL" id="CACVAY010000049">
    <property type="protein sequence ID" value="CAA6811258.1"/>
    <property type="molecule type" value="Genomic_DNA"/>
</dbReference>
<proteinExistence type="predicted"/>